<evidence type="ECO:0000313" key="1">
    <source>
        <dbReference type="EMBL" id="EUC40211.1"/>
    </source>
</evidence>
<sequence>MAPMPCGGRVGSFATNVEQALFAFAASSLRDRSTKLLGILQARAQDWPRQGVDRLREGLVCCQRHISGYHGRFENRRGAMIRACAADDGQSCRWSVLLDQVGLALPLALLEKPLSAGFLGRRLPGGQGGRAIM</sequence>
<dbReference type="OrthoDB" id="10508512at2759"/>
<name>W6Z958_COCMI</name>
<proteinExistence type="predicted"/>
<evidence type="ECO:0000313" key="2">
    <source>
        <dbReference type="Proteomes" id="UP000054032"/>
    </source>
</evidence>
<keyword evidence="2" id="KW-1185">Reference proteome</keyword>
<organism evidence="1 2">
    <name type="scientific">Bipolaris oryzae ATCC 44560</name>
    <dbReference type="NCBI Taxonomy" id="930090"/>
    <lineage>
        <taxon>Eukaryota</taxon>
        <taxon>Fungi</taxon>
        <taxon>Dikarya</taxon>
        <taxon>Ascomycota</taxon>
        <taxon>Pezizomycotina</taxon>
        <taxon>Dothideomycetes</taxon>
        <taxon>Pleosporomycetidae</taxon>
        <taxon>Pleosporales</taxon>
        <taxon>Pleosporineae</taxon>
        <taxon>Pleosporaceae</taxon>
        <taxon>Bipolaris</taxon>
    </lineage>
</organism>
<dbReference type="GeneID" id="19124057"/>
<dbReference type="KEGG" id="bor:COCMIDRAFT_41430"/>
<dbReference type="EMBL" id="KI964186">
    <property type="protein sequence ID" value="EUC40211.1"/>
    <property type="molecule type" value="Genomic_DNA"/>
</dbReference>
<dbReference type="AlphaFoldDB" id="W6Z958"/>
<dbReference type="HOGENOM" id="CLU_133917_0_0_1"/>
<accession>W6Z958</accession>
<dbReference type="RefSeq" id="XP_007693270.1">
    <property type="nucleotide sequence ID" value="XM_007695080.1"/>
</dbReference>
<protein>
    <submittedName>
        <fullName evidence="1">Uncharacterized protein</fullName>
    </submittedName>
</protein>
<gene>
    <name evidence="1" type="ORF">COCMIDRAFT_41430</name>
</gene>
<reference evidence="1 2" key="1">
    <citation type="journal article" date="2013" name="PLoS Genet.">
        <title>Comparative genome structure, secondary metabolite, and effector coding capacity across Cochliobolus pathogens.</title>
        <authorList>
            <person name="Condon B.J."/>
            <person name="Leng Y."/>
            <person name="Wu D."/>
            <person name="Bushley K.E."/>
            <person name="Ohm R.A."/>
            <person name="Otillar R."/>
            <person name="Martin J."/>
            <person name="Schackwitz W."/>
            <person name="Grimwood J."/>
            <person name="MohdZainudin N."/>
            <person name="Xue C."/>
            <person name="Wang R."/>
            <person name="Manning V.A."/>
            <person name="Dhillon B."/>
            <person name="Tu Z.J."/>
            <person name="Steffenson B.J."/>
            <person name="Salamov A."/>
            <person name="Sun H."/>
            <person name="Lowry S."/>
            <person name="LaButti K."/>
            <person name="Han J."/>
            <person name="Copeland A."/>
            <person name="Lindquist E."/>
            <person name="Barry K."/>
            <person name="Schmutz J."/>
            <person name="Baker S.E."/>
            <person name="Ciuffetti L.M."/>
            <person name="Grigoriev I.V."/>
            <person name="Zhong S."/>
            <person name="Turgeon B.G."/>
        </authorList>
    </citation>
    <scope>NUCLEOTIDE SEQUENCE [LARGE SCALE GENOMIC DNA]</scope>
    <source>
        <strain evidence="1 2">ATCC 44560</strain>
    </source>
</reference>
<dbReference type="Proteomes" id="UP000054032">
    <property type="component" value="Unassembled WGS sequence"/>
</dbReference>